<protein>
    <submittedName>
        <fullName evidence="1">Uncharacterized protein</fullName>
    </submittedName>
</protein>
<evidence type="ECO:0000313" key="2">
    <source>
        <dbReference type="Proteomes" id="UP000215596"/>
    </source>
</evidence>
<dbReference type="EMBL" id="NPBY01000077">
    <property type="protein sequence ID" value="PAD72615.1"/>
    <property type="molecule type" value="Genomic_DNA"/>
</dbReference>
<dbReference type="AlphaFoldDB" id="A0A268EHL2"/>
<name>A0A268EHL2_9BACL</name>
<reference evidence="1 2" key="1">
    <citation type="submission" date="2017-07" db="EMBL/GenBank/DDBJ databases">
        <title>Isolation and whole genome analysis of endospore-forming bacteria from heroin.</title>
        <authorList>
            <person name="Kalinowski J."/>
            <person name="Ahrens B."/>
            <person name="Al-Dilaimi A."/>
            <person name="Winkler A."/>
            <person name="Wibberg D."/>
            <person name="Schleenbecker U."/>
            <person name="Ruckert C."/>
            <person name="Wolfel R."/>
            <person name="Grass G."/>
        </authorList>
    </citation>
    <scope>NUCLEOTIDE SEQUENCE [LARGE SCALE GENOMIC DNA]</scope>
    <source>
        <strain evidence="1 2">7537-G1</strain>
    </source>
</reference>
<dbReference type="RefSeq" id="WP_095267491.1">
    <property type="nucleotide sequence ID" value="NZ_NPBY01000077.1"/>
</dbReference>
<organism evidence="1 2">
    <name type="scientific">Paenibacillus campinasensis</name>
    <dbReference type="NCBI Taxonomy" id="66347"/>
    <lineage>
        <taxon>Bacteria</taxon>
        <taxon>Bacillati</taxon>
        <taxon>Bacillota</taxon>
        <taxon>Bacilli</taxon>
        <taxon>Bacillales</taxon>
        <taxon>Paenibacillaceae</taxon>
        <taxon>Paenibacillus</taxon>
    </lineage>
</organism>
<evidence type="ECO:0000313" key="1">
    <source>
        <dbReference type="EMBL" id="PAD72615.1"/>
    </source>
</evidence>
<gene>
    <name evidence="1" type="ORF">CHH67_21805</name>
</gene>
<dbReference type="Proteomes" id="UP000215596">
    <property type="component" value="Unassembled WGS sequence"/>
</dbReference>
<dbReference type="OrthoDB" id="6656969at2"/>
<accession>A0A268EHL2</accession>
<proteinExistence type="predicted"/>
<comment type="caution">
    <text evidence="1">The sequence shown here is derived from an EMBL/GenBank/DDBJ whole genome shotgun (WGS) entry which is preliminary data.</text>
</comment>
<sequence length="212" mass="25816">MKLTSIHKKIRGMRKKARKLETWADYHKQLHVDSLLQYNKEYVKLWISPFYNLYQINPNLIGRKNPPYKFRRQIFYQLIEIYVAWQEQLEQLNQPYYLKIWLGDPEFMDSQIVAAINDEIDYYNNIFMDHEEHKDFPLRIHHPLMDRFVWKRCVNGYVVWESDLETAQEVNEIQNKAFKTFETEVDGRIERSYFMKTGDMWVGSMRRSGNTT</sequence>